<evidence type="ECO:0000313" key="1">
    <source>
        <dbReference type="EMBL" id="CEI62263.1"/>
    </source>
</evidence>
<dbReference type="EMBL" id="LN649230">
    <property type="protein sequence ID" value="CEI62263.1"/>
    <property type="molecule type" value="Genomic_DNA"/>
</dbReference>
<name>A0A2L2T3Q3_9HYPO</name>
<sequence>MSDSLDVSSQGGSPEAEARFNPNYIMGMNIRAHVQFALGLDGFFDGILVPRSICGASLLSIRLV</sequence>
<dbReference type="AlphaFoldDB" id="A0A2L2T3Q3"/>
<dbReference type="Proteomes" id="UP000245910">
    <property type="component" value="Chromosome II"/>
</dbReference>
<reference evidence="2" key="1">
    <citation type="submission" date="2014-10" db="EMBL/GenBank/DDBJ databases">
        <authorList>
            <person name="King R."/>
        </authorList>
    </citation>
    <scope>NUCLEOTIDE SEQUENCE [LARGE SCALE GENOMIC DNA]</scope>
    <source>
        <strain evidence="2">A3/5</strain>
    </source>
</reference>
<keyword evidence="2" id="KW-1185">Reference proteome</keyword>
<accession>A0A2L2T3Q3</accession>
<organism evidence="1 2">
    <name type="scientific">Fusarium venenatum</name>
    <dbReference type="NCBI Taxonomy" id="56646"/>
    <lineage>
        <taxon>Eukaryota</taxon>
        <taxon>Fungi</taxon>
        <taxon>Dikarya</taxon>
        <taxon>Ascomycota</taxon>
        <taxon>Pezizomycotina</taxon>
        <taxon>Sordariomycetes</taxon>
        <taxon>Hypocreomycetidae</taxon>
        <taxon>Hypocreales</taxon>
        <taxon>Nectriaceae</taxon>
        <taxon>Fusarium</taxon>
    </lineage>
</organism>
<evidence type="ECO:0000313" key="2">
    <source>
        <dbReference type="Proteomes" id="UP000245910"/>
    </source>
</evidence>
<proteinExistence type="predicted"/>
<protein>
    <submittedName>
        <fullName evidence="1">Uncharacterized protein</fullName>
    </submittedName>
</protein>